<feature type="transmembrane region" description="Helical" evidence="7">
    <location>
        <begin position="33"/>
        <end position="52"/>
    </location>
</feature>
<dbReference type="PANTHER" id="PTHR43065">
    <property type="entry name" value="SENSOR HISTIDINE KINASE"/>
    <property type="match status" value="1"/>
</dbReference>
<comment type="caution">
    <text evidence="9">The sequence shown here is derived from an EMBL/GenBank/DDBJ whole genome shotgun (WGS) entry which is preliminary data.</text>
</comment>
<evidence type="ECO:0000256" key="2">
    <source>
        <dbReference type="ARBA" id="ARBA00012438"/>
    </source>
</evidence>
<evidence type="ECO:0000256" key="5">
    <source>
        <dbReference type="ARBA" id="ARBA00023012"/>
    </source>
</evidence>
<keyword evidence="4" id="KW-0418">Kinase</keyword>
<dbReference type="InterPro" id="IPR003594">
    <property type="entry name" value="HATPase_dom"/>
</dbReference>
<accession>A0A8J7PJE1</accession>
<evidence type="ECO:0000256" key="7">
    <source>
        <dbReference type="SAM" id="Phobius"/>
    </source>
</evidence>
<feature type="transmembrane region" description="Helical" evidence="7">
    <location>
        <begin position="186"/>
        <end position="204"/>
    </location>
</feature>
<reference evidence="9" key="1">
    <citation type="submission" date="2021-02" db="EMBL/GenBank/DDBJ databases">
        <title>Genome-Resolved Metagenomics of a Microbial Community Performing Photosynthetic Biological Nutrient Removal.</title>
        <authorList>
            <person name="Mcdaniel E.A."/>
        </authorList>
    </citation>
    <scope>NUCLEOTIDE SEQUENCE</scope>
    <source>
        <strain evidence="9">UWPOB_OBS1</strain>
    </source>
</reference>
<dbReference type="InterPro" id="IPR003018">
    <property type="entry name" value="GAF"/>
</dbReference>
<evidence type="ECO:0000256" key="3">
    <source>
        <dbReference type="ARBA" id="ARBA00022553"/>
    </source>
</evidence>
<sequence>MTQSIAREPNIDRSKSRELTSELYLKSEQLLRFRIAFSLVSLCLCVGIYSFAGVEFEFYRATGIICSVSIYSFIGLAFVVKALRSSRAKLQSFNAILLVLDALALTGLVHFTHGIESDLYVLYLLPIMLSSYTFGRRGIYLVAAFVALCYIGLLVYESSPLLPYLLQSTNPRGLASAFAFKLWRRIFARAFFFTSVAFLWARFCDYLSRVSRRSNERLLEQLEANEKLIAESEERAKRERLINSINKGVRSTLELDSILRSAVNQLSQAVSADLVAILCPPTTGESSNIYVQASEPSTAALDKESVSGAEAPPRGSISARLQSFILSRRSSYLKDDAGKKIKTFVFTDAPADQFFADVKEEIESSGFRSVVLQPMMYGEISRGVIILADRRKDKVFEESELVLTKVVAGQVAVAIEHANLVGELSSKNRDLVGKNLNLDAKNLELKTMQSQLIHHEKMASLGRLVAGIAHELNNPINFVHGNLPYLKQYADELKKLVDKASEIEEDHRRDFDELKRKIKYDFLISDLDNIIADLNEGSERIRHIIRNLRSFSRLDEAELKEASISEGIESTLKILSQYYGNDKIPVHFSPGFAAMPQVLCYPGQLNQVWMNLLSNAAQAMQGQAEARLNIQAELEGESVLVQISDNGPGIKQEVQSKIFDPFFTTKPVGQGTGLGLSICHSIIERHGGQIWFSSELGKGTTFFVRIPLTAKRQSPNLPGELSQISEPD</sequence>
<keyword evidence="7" id="KW-1133">Transmembrane helix</keyword>
<dbReference type="SUPFAM" id="SSF55874">
    <property type="entry name" value="ATPase domain of HSP90 chaperone/DNA topoisomerase II/histidine kinase"/>
    <property type="match status" value="1"/>
</dbReference>
<dbReference type="GO" id="GO:0000155">
    <property type="term" value="F:phosphorelay sensor kinase activity"/>
    <property type="evidence" value="ECO:0007669"/>
    <property type="project" value="InterPro"/>
</dbReference>
<dbReference type="InterPro" id="IPR036890">
    <property type="entry name" value="HATPase_C_sf"/>
</dbReference>
<dbReference type="InterPro" id="IPR036097">
    <property type="entry name" value="HisK_dim/P_sf"/>
</dbReference>
<dbReference type="EC" id="2.7.13.3" evidence="2"/>
<evidence type="ECO:0000256" key="4">
    <source>
        <dbReference type="ARBA" id="ARBA00022777"/>
    </source>
</evidence>
<dbReference type="Gene3D" id="1.10.287.130">
    <property type="match status" value="1"/>
</dbReference>
<dbReference type="InterPro" id="IPR004358">
    <property type="entry name" value="Sig_transdc_His_kin-like_C"/>
</dbReference>
<comment type="catalytic activity">
    <reaction evidence="1">
        <text>ATP + protein L-histidine = ADP + protein N-phospho-L-histidine.</text>
        <dbReference type="EC" id="2.7.13.3"/>
    </reaction>
</comment>
<proteinExistence type="predicted"/>
<dbReference type="SMART" id="SM00065">
    <property type="entry name" value="GAF"/>
    <property type="match status" value="1"/>
</dbReference>
<dbReference type="PANTHER" id="PTHR43065:SF48">
    <property type="entry name" value="HISTIDINE KINASE"/>
    <property type="match status" value="1"/>
</dbReference>
<evidence type="ECO:0000259" key="8">
    <source>
        <dbReference type="PROSITE" id="PS50109"/>
    </source>
</evidence>
<feature type="transmembrane region" description="Helical" evidence="7">
    <location>
        <begin position="92"/>
        <end position="113"/>
    </location>
</feature>
<keyword evidence="7" id="KW-0812">Transmembrane</keyword>
<name>A0A8J7PJE1_9BACT</name>
<keyword evidence="7" id="KW-0472">Membrane</keyword>
<keyword evidence="3" id="KW-0597">Phosphoprotein</keyword>
<dbReference type="Pfam" id="PF02518">
    <property type="entry name" value="HATPase_c"/>
    <property type="match status" value="1"/>
</dbReference>
<evidence type="ECO:0000313" key="9">
    <source>
        <dbReference type="EMBL" id="MBN8658967.1"/>
    </source>
</evidence>
<dbReference type="Pfam" id="PF01590">
    <property type="entry name" value="GAF"/>
    <property type="match status" value="1"/>
</dbReference>
<dbReference type="CDD" id="cd00082">
    <property type="entry name" value="HisKA"/>
    <property type="match status" value="1"/>
</dbReference>
<dbReference type="Gene3D" id="3.30.450.40">
    <property type="match status" value="1"/>
</dbReference>
<protein>
    <recommendedName>
        <fullName evidence="2">histidine kinase</fullName>
        <ecNumber evidence="2">2.7.13.3</ecNumber>
    </recommendedName>
</protein>
<keyword evidence="6" id="KW-0175">Coiled coil</keyword>
<dbReference type="InterPro" id="IPR003661">
    <property type="entry name" value="HisK_dim/P_dom"/>
</dbReference>
<dbReference type="SUPFAM" id="SSF47384">
    <property type="entry name" value="Homodimeric domain of signal transducing histidine kinase"/>
    <property type="match status" value="1"/>
</dbReference>
<dbReference type="SUPFAM" id="SSF55781">
    <property type="entry name" value="GAF domain-like"/>
    <property type="match status" value="1"/>
</dbReference>
<evidence type="ECO:0000256" key="6">
    <source>
        <dbReference type="SAM" id="Coils"/>
    </source>
</evidence>
<keyword evidence="4" id="KW-0808">Transferase</keyword>
<dbReference type="InterPro" id="IPR029016">
    <property type="entry name" value="GAF-like_dom_sf"/>
</dbReference>
<keyword evidence="5" id="KW-0902">Two-component regulatory system</keyword>
<dbReference type="EMBL" id="JAFLCK010000001">
    <property type="protein sequence ID" value="MBN8658967.1"/>
    <property type="molecule type" value="Genomic_DNA"/>
</dbReference>
<evidence type="ECO:0000313" key="10">
    <source>
        <dbReference type="Proteomes" id="UP000664277"/>
    </source>
</evidence>
<dbReference type="Gene3D" id="3.30.565.10">
    <property type="entry name" value="Histidine kinase-like ATPase, C-terminal domain"/>
    <property type="match status" value="1"/>
</dbReference>
<dbReference type="PROSITE" id="PS50109">
    <property type="entry name" value="HIS_KIN"/>
    <property type="match status" value="1"/>
</dbReference>
<feature type="coiled-coil region" evidence="6">
    <location>
        <begin position="486"/>
        <end position="517"/>
    </location>
</feature>
<dbReference type="AlphaFoldDB" id="A0A8J7PJE1"/>
<dbReference type="InterPro" id="IPR005467">
    <property type="entry name" value="His_kinase_dom"/>
</dbReference>
<dbReference type="SMART" id="SM00387">
    <property type="entry name" value="HATPase_c"/>
    <property type="match status" value="1"/>
</dbReference>
<feature type="domain" description="Histidine kinase" evidence="8">
    <location>
        <begin position="467"/>
        <end position="710"/>
    </location>
</feature>
<feature type="transmembrane region" description="Helical" evidence="7">
    <location>
        <begin position="58"/>
        <end position="80"/>
    </location>
</feature>
<dbReference type="Pfam" id="PF25323">
    <property type="entry name" value="6TM_PilS"/>
    <property type="match status" value="1"/>
</dbReference>
<dbReference type="SMART" id="SM00388">
    <property type="entry name" value="HisKA"/>
    <property type="match status" value="1"/>
</dbReference>
<dbReference type="Proteomes" id="UP000664277">
    <property type="component" value="Unassembled WGS sequence"/>
</dbReference>
<gene>
    <name evidence="9" type="ORF">J0M35_01285</name>
</gene>
<evidence type="ECO:0000256" key="1">
    <source>
        <dbReference type="ARBA" id="ARBA00000085"/>
    </source>
</evidence>
<feature type="transmembrane region" description="Helical" evidence="7">
    <location>
        <begin position="142"/>
        <end position="166"/>
    </location>
</feature>
<dbReference type="PRINTS" id="PR00344">
    <property type="entry name" value="BCTRLSENSOR"/>
</dbReference>
<organism evidence="9 10">
    <name type="scientific">Candidatus Obscuribacter phosphatis</name>
    <dbReference type="NCBI Taxonomy" id="1906157"/>
    <lineage>
        <taxon>Bacteria</taxon>
        <taxon>Bacillati</taxon>
        <taxon>Candidatus Melainabacteria</taxon>
        <taxon>Candidatus Obscuribacterales</taxon>
        <taxon>Candidatus Obscuribacteraceae</taxon>
        <taxon>Candidatus Obscuribacter</taxon>
    </lineage>
</organism>